<accession>A0A0A9AHV0</accession>
<feature type="compositionally biased region" description="Basic residues" evidence="1">
    <location>
        <begin position="40"/>
        <end position="53"/>
    </location>
</feature>
<feature type="region of interest" description="Disordered" evidence="1">
    <location>
        <begin position="1"/>
        <end position="53"/>
    </location>
</feature>
<proteinExistence type="predicted"/>
<dbReference type="AlphaFoldDB" id="A0A0A9AHV0"/>
<reference evidence="2" key="1">
    <citation type="submission" date="2014-09" db="EMBL/GenBank/DDBJ databases">
        <authorList>
            <person name="Magalhaes I.L.F."/>
            <person name="Oliveira U."/>
            <person name="Santos F.R."/>
            <person name="Vidigal T.H.D.A."/>
            <person name="Brescovit A.D."/>
            <person name="Santos A.J."/>
        </authorList>
    </citation>
    <scope>NUCLEOTIDE SEQUENCE</scope>
    <source>
        <tissue evidence="2">Shoot tissue taken approximately 20 cm above the soil surface</tissue>
    </source>
</reference>
<dbReference type="EMBL" id="GBRH01251248">
    <property type="protein sequence ID" value="JAD46647.1"/>
    <property type="molecule type" value="Transcribed_RNA"/>
</dbReference>
<evidence type="ECO:0000256" key="1">
    <source>
        <dbReference type="SAM" id="MobiDB-lite"/>
    </source>
</evidence>
<reference evidence="2" key="2">
    <citation type="journal article" date="2015" name="Data Brief">
        <title>Shoot transcriptome of the giant reed, Arundo donax.</title>
        <authorList>
            <person name="Barrero R.A."/>
            <person name="Guerrero F.D."/>
            <person name="Moolhuijzen P."/>
            <person name="Goolsby J.A."/>
            <person name="Tidwell J."/>
            <person name="Bellgard S.E."/>
            <person name="Bellgard M.I."/>
        </authorList>
    </citation>
    <scope>NUCLEOTIDE SEQUENCE</scope>
    <source>
        <tissue evidence="2">Shoot tissue taken approximately 20 cm above the soil surface</tissue>
    </source>
</reference>
<protein>
    <submittedName>
        <fullName evidence="2">Uncharacterized protein</fullName>
    </submittedName>
</protein>
<sequence>MLEKGGGHSVRLMPQKSGSASSWNGSGMMAATEDSDPIHKAHVTKRRELRSEM</sequence>
<organism evidence="2">
    <name type="scientific">Arundo donax</name>
    <name type="common">Giant reed</name>
    <name type="synonym">Donax arundinaceus</name>
    <dbReference type="NCBI Taxonomy" id="35708"/>
    <lineage>
        <taxon>Eukaryota</taxon>
        <taxon>Viridiplantae</taxon>
        <taxon>Streptophyta</taxon>
        <taxon>Embryophyta</taxon>
        <taxon>Tracheophyta</taxon>
        <taxon>Spermatophyta</taxon>
        <taxon>Magnoliopsida</taxon>
        <taxon>Liliopsida</taxon>
        <taxon>Poales</taxon>
        <taxon>Poaceae</taxon>
        <taxon>PACMAD clade</taxon>
        <taxon>Arundinoideae</taxon>
        <taxon>Arundineae</taxon>
        <taxon>Arundo</taxon>
    </lineage>
</organism>
<name>A0A0A9AHV0_ARUDO</name>
<feature type="compositionally biased region" description="Polar residues" evidence="1">
    <location>
        <begin position="16"/>
        <end position="25"/>
    </location>
</feature>
<evidence type="ECO:0000313" key="2">
    <source>
        <dbReference type="EMBL" id="JAD46647.1"/>
    </source>
</evidence>